<keyword evidence="5 7" id="KW-0472">Membrane</keyword>
<reference evidence="10 11" key="1">
    <citation type="journal article" date="2016" name="Mol. Biol. Evol.">
        <title>Comparative Genomics of Early-Diverging Mushroom-Forming Fungi Provides Insights into the Origins of Lignocellulose Decay Capabilities.</title>
        <authorList>
            <person name="Nagy L.G."/>
            <person name="Riley R."/>
            <person name="Tritt A."/>
            <person name="Adam C."/>
            <person name="Daum C."/>
            <person name="Floudas D."/>
            <person name="Sun H."/>
            <person name="Yadav J.S."/>
            <person name="Pangilinan J."/>
            <person name="Larsson K.H."/>
            <person name="Matsuura K."/>
            <person name="Barry K."/>
            <person name="Labutti K."/>
            <person name="Kuo R."/>
            <person name="Ohm R.A."/>
            <person name="Bhattacharya S.S."/>
            <person name="Shirouzu T."/>
            <person name="Yoshinaga Y."/>
            <person name="Martin F.M."/>
            <person name="Grigoriev I.V."/>
            <person name="Hibbett D.S."/>
        </authorList>
    </citation>
    <scope>NUCLEOTIDE SEQUENCE [LARGE SCALE GENOMIC DNA]</scope>
    <source>
        <strain evidence="10 11">TUFC12733</strain>
    </source>
</reference>
<feature type="region of interest" description="Disordered" evidence="6">
    <location>
        <begin position="201"/>
        <end position="225"/>
    </location>
</feature>
<evidence type="ECO:0000256" key="1">
    <source>
        <dbReference type="ARBA" id="ARBA00004167"/>
    </source>
</evidence>
<gene>
    <name evidence="10" type="ORF">CALVIDRAFT_537407</name>
</gene>
<feature type="compositionally biased region" description="Low complexity" evidence="6">
    <location>
        <begin position="204"/>
        <end position="217"/>
    </location>
</feature>
<dbReference type="EMBL" id="KV417285">
    <property type="protein sequence ID" value="KZO96216.1"/>
    <property type="molecule type" value="Genomic_DNA"/>
</dbReference>
<dbReference type="PANTHER" id="PTHR13605:SF4">
    <property type="entry name" value="ER MEMBRANE PROTEIN COMPLEX SUBUNIT 7"/>
    <property type="match status" value="1"/>
</dbReference>
<comment type="subcellular location">
    <subcellularLocation>
        <location evidence="1">Membrane</location>
        <topology evidence="1">Single-pass membrane protein</topology>
    </subcellularLocation>
</comment>
<dbReference type="OrthoDB" id="27095at2759"/>
<evidence type="ECO:0000313" key="11">
    <source>
        <dbReference type="Proteomes" id="UP000076738"/>
    </source>
</evidence>
<evidence type="ECO:0000256" key="7">
    <source>
        <dbReference type="SAM" id="Phobius"/>
    </source>
</evidence>
<evidence type="ECO:0000256" key="2">
    <source>
        <dbReference type="ARBA" id="ARBA00022692"/>
    </source>
</evidence>
<dbReference type="Proteomes" id="UP000076738">
    <property type="component" value="Unassembled WGS sequence"/>
</dbReference>
<feature type="compositionally biased region" description="Low complexity" evidence="6">
    <location>
        <begin position="107"/>
        <end position="118"/>
    </location>
</feature>
<dbReference type="GO" id="GO:0072546">
    <property type="term" value="C:EMC complex"/>
    <property type="evidence" value="ECO:0007669"/>
    <property type="project" value="TreeGrafter"/>
</dbReference>
<dbReference type="AlphaFoldDB" id="A0A167M0I8"/>
<feature type="chain" id="PRO_5007890099" description="ER membrane protein complex subunit 7 beta-sandwich domain-containing protein" evidence="8">
    <location>
        <begin position="19"/>
        <end position="225"/>
    </location>
</feature>
<protein>
    <recommendedName>
        <fullName evidence="9">ER membrane protein complex subunit 7 beta-sandwich domain-containing protein</fullName>
    </recommendedName>
</protein>
<keyword evidence="2 7" id="KW-0812">Transmembrane</keyword>
<feature type="region of interest" description="Disordered" evidence="6">
    <location>
        <begin position="94"/>
        <end position="118"/>
    </location>
</feature>
<sequence length="225" mass="23714">MLISTTAVLAVSLGLAAAANIKGNIRANDLLADLSPRGLSSSTRVVLDGGRWSARVARGGEWELQGVPEGEWVLDVLSPQYDFDQYLVRVPSDPASPPTLHPHTPFSPLSSTAHTLPSPLSLSPRASRAWVQREDGFGTQIKGMLANPMMLLMGATVIGVVLVPMLLKNMDPDAAGEAAKRRDMIARGDIGGGLKGIMDAPGNRGPAEVARAAPAGRAKGKNRRK</sequence>
<feature type="domain" description="ER membrane protein complex subunit 7 beta-sandwich" evidence="9">
    <location>
        <begin position="39"/>
        <end position="152"/>
    </location>
</feature>
<dbReference type="STRING" id="1330018.A0A167M0I8"/>
<evidence type="ECO:0000313" key="10">
    <source>
        <dbReference type="EMBL" id="KZO96216.1"/>
    </source>
</evidence>
<dbReference type="InterPro" id="IPR039163">
    <property type="entry name" value="EMC7"/>
</dbReference>
<evidence type="ECO:0000256" key="6">
    <source>
        <dbReference type="SAM" id="MobiDB-lite"/>
    </source>
</evidence>
<evidence type="ECO:0000259" key="9">
    <source>
        <dbReference type="Pfam" id="PF09430"/>
    </source>
</evidence>
<evidence type="ECO:0000256" key="8">
    <source>
        <dbReference type="SAM" id="SignalP"/>
    </source>
</evidence>
<evidence type="ECO:0000256" key="5">
    <source>
        <dbReference type="ARBA" id="ARBA00023136"/>
    </source>
</evidence>
<feature type="transmembrane region" description="Helical" evidence="7">
    <location>
        <begin position="149"/>
        <end position="167"/>
    </location>
</feature>
<feature type="signal peptide" evidence="8">
    <location>
        <begin position="1"/>
        <end position="18"/>
    </location>
</feature>
<keyword evidence="4 7" id="KW-1133">Transmembrane helix</keyword>
<evidence type="ECO:0000256" key="4">
    <source>
        <dbReference type="ARBA" id="ARBA00022989"/>
    </source>
</evidence>
<evidence type="ECO:0000256" key="3">
    <source>
        <dbReference type="ARBA" id="ARBA00022729"/>
    </source>
</evidence>
<name>A0A167M0I8_CALVF</name>
<organism evidence="10 11">
    <name type="scientific">Calocera viscosa (strain TUFC12733)</name>
    <dbReference type="NCBI Taxonomy" id="1330018"/>
    <lineage>
        <taxon>Eukaryota</taxon>
        <taxon>Fungi</taxon>
        <taxon>Dikarya</taxon>
        <taxon>Basidiomycota</taxon>
        <taxon>Agaricomycotina</taxon>
        <taxon>Dacrymycetes</taxon>
        <taxon>Dacrymycetales</taxon>
        <taxon>Dacrymycetaceae</taxon>
        <taxon>Calocera</taxon>
    </lineage>
</organism>
<dbReference type="PANTHER" id="PTHR13605">
    <property type="entry name" value="ER MEMBRANE PROTEIN COMPLEX SUBUNIT 7"/>
    <property type="match status" value="1"/>
</dbReference>
<proteinExistence type="predicted"/>
<accession>A0A167M0I8</accession>
<keyword evidence="11" id="KW-1185">Reference proteome</keyword>
<dbReference type="InterPro" id="IPR019008">
    <property type="entry name" value="Beta_sandwich_EMC7"/>
</dbReference>
<keyword evidence="3 8" id="KW-0732">Signal</keyword>
<dbReference type="Pfam" id="PF09430">
    <property type="entry name" value="EMC7_beta-sandw"/>
    <property type="match status" value="1"/>
</dbReference>